<evidence type="ECO:0000313" key="2">
    <source>
        <dbReference type="Proteomes" id="UP000008084"/>
    </source>
</evidence>
<evidence type="ECO:0000313" key="1">
    <source>
        <dbReference type="EMBL" id="CBY78109.1"/>
    </source>
</evidence>
<name>A0A0H3NWX2_YERE1</name>
<accession>A0A0H3NWX2</accession>
<reference evidence="1 2" key="1">
    <citation type="journal article" date="2011" name="J. Bacteriol.">
        <title>Complete genome sequence of Yersinia enterocolitica subsp. palearctica serogroup O:3.</title>
        <authorList>
            <person name="Batzilla J."/>
            <person name="Hoper D."/>
            <person name="Antonenka U."/>
            <person name="Heesemann J."/>
            <person name="Rakin A."/>
        </authorList>
    </citation>
    <scope>NUCLEOTIDE SEQUENCE [LARGE SCALE GENOMIC DNA]</scope>
    <source>
        <strain evidence="2">DSM 13030 / CIP 106945 / Y11</strain>
        <plasmid evidence="1 2">pYV03</plasmid>
    </source>
</reference>
<proteinExistence type="predicted"/>
<dbReference type="Proteomes" id="UP000008084">
    <property type="component" value="Plasmid pYV03"/>
</dbReference>
<dbReference type="KEGG" id="yey:Y11_p0121"/>
<gene>
    <name evidence="1" type="ordered locus">Y11_p0121</name>
</gene>
<dbReference type="EMBL" id="FR745874">
    <property type="protein sequence ID" value="CBY78109.1"/>
    <property type="molecule type" value="Genomic_DNA"/>
</dbReference>
<sequence>MQQPVYFPSFSFHDNSIFCNKPIVGTMNINADYEKSLKVSIIYKIQPIGGITEILNGGLLTGGDLTWQDISINCLYH</sequence>
<protein>
    <submittedName>
        <fullName evidence="1">ORF61 (O129)</fullName>
    </submittedName>
</protein>
<dbReference type="HOGENOM" id="CLU_2637282_0_0_6"/>
<dbReference type="AlphaFoldDB" id="A0A0H3NWX2"/>
<organism evidence="1 2">
    <name type="scientific">Yersinia enterocolitica subsp. palearctica serotype O:3 (strain DSM 13030 / CIP 106945 / Y11)</name>
    <dbReference type="NCBI Taxonomy" id="930944"/>
    <lineage>
        <taxon>Bacteria</taxon>
        <taxon>Pseudomonadati</taxon>
        <taxon>Pseudomonadota</taxon>
        <taxon>Gammaproteobacteria</taxon>
        <taxon>Enterobacterales</taxon>
        <taxon>Yersiniaceae</taxon>
        <taxon>Yersinia</taxon>
    </lineage>
</organism>
<geneLocation type="plasmid" evidence="1 2">
    <name>pYV03</name>
</geneLocation>
<keyword evidence="1" id="KW-0614">Plasmid</keyword>